<accession>A0A9Q0S6C3</accession>
<dbReference type="EMBL" id="WJQU01000001">
    <property type="protein sequence ID" value="KAJ6646854.1"/>
    <property type="molecule type" value="Genomic_DNA"/>
</dbReference>
<gene>
    <name evidence="1" type="ORF">Bhyg_02068</name>
</gene>
<dbReference type="AlphaFoldDB" id="A0A9Q0S6C3"/>
<organism evidence="1 2">
    <name type="scientific">Pseudolycoriella hygida</name>
    <dbReference type="NCBI Taxonomy" id="35572"/>
    <lineage>
        <taxon>Eukaryota</taxon>
        <taxon>Metazoa</taxon>
        <taxon>Ecdysozoa</taxon>
        <taxon>Arthropoda</taxon>
        <taxon>Hexapoda</taxon>
        <taxon>Insecta</taxon>
        <taxon>Pterygota</taxon>
        <taxon>Neoptera</taxon>
        <taxon>Endopterygota</taxon>
        <taxon>Diptera</taxon>
        <taxon>Nematocera</taxon>
        <taxon>Sciaroidea</taxon>
        <taxon>Sciaridae</taxon>
        <taxon>Pseudolycoriella</taxon>
    </lineage>
</organism>
<evidence type="ECO:0000313" key="2">
    <source>
        <dbReference type="Proteomes" id="UP001151699"/>
    </source>
</evidence>
<sequence length="363" mass="41203">MFRSYILTHSLKNNLFALMSLDVVESTKIRISKILDELTPPPAPTTFLEGAPNVLTEHALSKCSIDRSPNVFNFKHSSLVCNASLSFPRQKVFAPGSPSLESLKLIKQNGHGKSVLYVPDSGSILQDVLQFANSFRRFENWTKVVISWLWIPAVHARCYLDLFREGLGSLILHFCECHVDCVSVARQFEFQQNTFCTLNGLGQFHQILNRSLYWHTLKCSFENIWMRRSISSVITNFDLGVEPKTIFFPQTAHTFNRFSSWSHRRFGLVAMFLIYHQNSTTFSGDSAFSKVLIKPDLGLEVICCKSSSNIFVPVAVETFGIWDKEAKEFINRIGSRIACHGNATGSSPLEDIFYILSKRQIDK</sequence>
<keyword evidence="2" id="KW-1185">Reference proteome</keyword>
<protein>
    <submittedName>
        <fullName evidence="1">Uncharacterized protein</fullName>
    </submittedName>
</protein>
<reference evidence="1" key="1">
    <citation type="submission" date="2022-07" db="EMBL/GenBank/DDBJ databases">
        <authorList>
            <person name="Trinca V."/>
            <person name="Uliana J.V.C."/>
            <person name="Torres T.T."/>
            <person name="Ward R.J."/>
            <person name="Monesi N."/>
        </authorList>
    </citation>
    <scope>NUCLEOTIDE SEQUENCE</scope>
    <source>
        <strain evidence="1">HSMRA1968</strain>
        <tissue evidence="1">Whole embryos</tissue>
    </source>
</reference>
<evidence type="ECO:0000313" key="1">
    <source>
        <dbReference type="EMBL" id="KAJ6646854.1"/>
    </source>
</evidence>
<comment type="caution">
    <text evidence="1">The sequence shown here is derived from an EMBL/GenBank/DDBJ whole genome shotgun (WGS) entry which is preliminary data.</text>
</comment>
<proteinExistence type="predicted"/>
<dbReference type="Proteomes" id="UP001151699">
    <property type="component" value="Chromosome A"/>
</dbReference>
<name>A0A9Q0S6C3_9DIPT</name>